<evidence type="ECO:0000313" key="4">
    <source>
        <dbReference type="Proteomes" id="UP000002257"/>
    </source>
</evidence>
<organism evidence="3 4">
    <name type="scientific">Methylocella silvestris (strain DSM 15510 / CIP 108128 / LMG 27833 / NCIMB 13906 / BL2)</name>
    <dbReference type="NCBI Taxonomy" id="395965"/>
    <lineage>
        <taxon>Bacteria</taxon>
        <taxon>Pseudomonadati</taxon>
        <taxon>Pseudomonadota</taxon>
        <taxon>Alphaproteobacteria</taxon>
        <taxon>Hyphomicrobiales</taxon>
        <taxon>Beijerinckiaceae</taxon>
        <taxon>Methylocella</taxon>
    </lineage>
</organism>
<dbReference type="HOGENOM" id="CLU_185214_0_0_5"/>
<name>B8ES36_METSB</name>
<dbReference type="OrthoDB" id="8453453at2"/>
<dbReference type="Proteomes" id="UP000002257">
    <property type="component" value="Chromosome"/>
</dbReference>
<feature type="region of interest" description="Disordered" evidence="1">
    <location>
        <begin position="48"/>
        <end position="88"/>
    </location>
</feature>
<sequence length="88" mass="9112">MRSLAKHSVRVNSVMIAATLLAASAGAVAAKDKYPADANRYYGIYQSPARSLTPEESDHLSYQESGARGRQGLGGSPAHPEGPGGVAD</sequence>
<gene>
    <name evidence="3" type="ordered locus">Msil_3345</name>
</gene>
<feature type="signal peptide" evidence="2">
    <location>
        <begin position="1"/>
        <end position="29"/>
    </location>
</feature>
<evidence type="ECO:0000256" key="2">
    <source>
        <dbReference type="SAM" id="SignalP"/>
    </source>
</evidence>
<evidence type="ECO:0000256" key="1">
    <source>
        <dbReference type="SAM" id="MobiDB-lite"/>
    </source>
</evidence>
<dbReference type="EMBL" id="CP001280">
    <property type="protein sequence ID" value="ACK52251.1"/>
    <property type="molecule type" value="Genomic_DNA"/>
</dbReference>
<evidence type="ECO:0000313" key="3">
    <source>
        <dbReference type="EMBL" id="ACK52251.1"/>
    </source>
</evidence>
<accession>B8ES36</accession>
<keyword evidence="4" id="KW-1185">Reference proteome</keyword>
<feature type="chain" id="PRO_5002868765" evidence="2">
    <location>
        <begin position="30"/>
        <end position="88"/>
    </location>
</feature>
<proteinExistence type="predicted"/>
<reference evidence="3 4" key="1">
    <citation type="journal article" date="2010" name="J. Bacteriol.">
        <title>Complete genome sequence of the aerobic facultative methanotroph Methylocella silvestris BL2.</title>
        <authorList>
            <person name="Chen Y."/>
            <person name="Crombie A."/>
            <person name="Rahman M.T."/>
            <person name="Dedysh S.N."/>
            <person name="Liesack W."/>
            <person name="Stott M.B."/>
            <person name="Alam M."/>
            <person name="Theisen A.R."/>
            <person name="Murrell J.C."/>
            <person name="Dunfield P.F."/>
        </authorList>
    </citation>
    <scope>NUCLEOTIDE SEQUENCE [LARGE SCALE GENOMIC DNA]</scope>
    <source>
        <strain evidence="4">DSM 15510 / CIP 108128 / LMG 27833 / NCIMB 13906 / BL2</strain>
    </source>
</reference>
<protein>
    <submittedName>
        <fullName evidence="3">Uncharacterized protein</fullName>
    </submittedName>
</protein>
<dbReference type="KEGG" id="msl:Msil_3345"/>
<dbReference type="RefSeq" id="WP_012592320.1">
    <property type="nucleotide sequence ID" value="NC_011666.1"/>
</dbReference>
<dbReference type="AlphaFoldDB" id="B8ES36"/>
<keyword evidence="2" id="KW-0732">Signal</keyword>